<feature type="chain" id="PRO_5045845536" evidence="1">
    <location>
        <begin position="24"/>
        <end position="216"/>
    </location>
</feature>
<gene>
    <name evidence="2" type="ORF">WKV53_24505</name>
</gene>
<sequence>MKHKLLAPFLAAAALVAPGITSATTVGLPNGLVATTWDTFTGTNFSNAPSTSSTGQVTGTLTSVMTGGAVFGGGDRLYSGTFVPGQDPFSFNLTAQGTVNQSFDQLSVVLKFTSPDNTAAGALGHFDITLEAAGAAAAAASAQTVITSFLEGANTFFIVKFDWNGLSLAAADTYKFNVTSDIGHVSLDAIQIVPEPTSAALGLLGTAMLVIRRRRK</sequence>
<evidence type="ECO:0000313" key="3">
    <source>
        <dbReference type="Proteomes" id="UP001371305"/>
    </source>
</evidence>
<dbReference type="EMBL" id="JBBUKT010000013">
    <property type="protein sequence ID" value="MEK7953700.1"/>
    <property type="molecule type" value="Genomic_DNA"/>
</dbReference>
<dbReference type="Proteomes" id="UP001371305">
    <property type="component" value="Unassembled WGS sequence"/>
</dbReference>
<evidence type="ECO:0000256" key="1">
    <source>
        <dbReference type="SAM" id="SignalP"/>
    </source>
</evidence>
<comment type="caution">
    <text evidence="2">The sequence shown here is derived from an EMBL/GenBank/DDBJ whole genome shotgun (WGS) entry which is preliminary data.</text>
</comment>
<feature type="signal peptide" evidence="1">
    <location>
        <begin position="1"/>
        <end position="23"/>
    </location>
</feature>
<keyword evidence="1" id="KW-0732">Signal</keyword>
<proteinExistence type="predicted"/>
<dbReference type="NCBIfam" id="TIGR02595">
    <property type="entry name" value="PEP_CTERM"/>
    <property type="match status" value="1"/>
</dbReference>
<reference evidence="2 3" key="1">
    <citation type="submission" date="2024-04" db="EMBL/GenBank/DDBJ databases">
        <title>Luteolibacter sp. isolated from soil.</title>
        <authorList>
            <person name="An J."/>
        </authorList>
    </citation>
    <scope>NUCLEOTIDE SEQUENCE [LARGE SCALE GENOMIC DNA]</scope>
    <source>
        <strain evidence="2 3">Y139</strain>
    </source>
</reference>
<accession>A0ABU9B4E1</accession>
<evidence type="ECO:0000313" key="2">
    <source>
        <dbReference type="EMBL" id="MEK7953700.1"/>
    </source>
</evidence>
<keyword evidence="3" id="KW-1185">Reference proteome</keyword>
<organism evidence="2 3">
    <name type="scientific">Luteolibacter soli</name>
    <dbReference type="NCBI Taxonomy" id="3135280"/>
    <lineage>
        <taxon>Bacteria</taxon>
        <taxon>Pseudomonadati</taxon>
        <taxon>Verrucomicrobiota</taxon>
        <taxon>Verrucomicrobiia</taxon>
        <taxon>Verrucomicrobiales</taxon>
        <taxon>Verrucomicrobiaceae</taxon>
        <taxon>Luteolibacter</taxon>
    </lineage>
</organism>
<dbReference type="RefSeq" id="WP_341407466.1">
    <property type="nucleotide sequence ID" value="NZ_JBBUKT010000013.1"/>
</dbReference>
<name>A0ABU9B4E1_9BACT</name>
<protein>
    <submittedName>
        <fullName evidence="2">PEP-CTERM sorting domain-containing protein</fullName>
    </submittedName>
</protein>
<dbReference type="InterPro" id="IPR013424">
    <property type="entry name" value="Ice-binding_C"/>
</dbReference>